<dbReference type="Proteomes" id="UP001300012">
    <property type="component" value="Unassembled WGS sequence"/>
</dbReference>
<sequence length="111" mass="13190">MELKKKGWSTWEDEFIKKYYPSGDIQEILQHLPNRSVKTIKDRAYRLEVKRERGEKQSIGLISICKDEESSPVMMSFYRYLYLVKTKVNETGVKPDMDQLLRAFRDAYCNS</sequence>
<name>A0ABT1YJ86_9BACL</name>
<organism evidence="1 2">
    <name type="scientific">Paenibacillus radicis</name>
    <name type="common">ex Xue et al. 2023</name>
    <dbReference type="NCBI Taxonomy" id="2972489"/>
    <lineage>
        <taxon>Bacteria</taxon>
        <taxon>Bacillati</taxon>
        <taxon>Bacillota</taxon>
        <taxon>Bacilli</taxon>
        <taxon>Bacillales</taxon>
        <taxon>Paenibacillaceae</taxon>
        <taxon>Paenibacillus</taxon>
    </lineage>
</organism>
<evidence type="ECO:0000313" key="2">
    <source>
        <dbReference type="Proteomes" id="UP001300012"/>
    </source>
</evidence>
<accession>A0ABT1YJ86</accession>
<protein>
    <submittedName>
        <fullName evidence="1">SANT/Myb-like DNA-binding domain-containing protein</fullName>
    </submittedName>
</protein>
<gene>
    <name evidence="1" type="ORF">NV381_18855</name>
</gene>
<dbReference type="CDD" id="cd00167">
    <property type="entry name" value="SANT"/>
    <property type="match status" value="1"/>
</dbReference>
<dbReference type="RefSeq" id="WP_258214830.1">
    <property type="nucleotide sequence ID" value="NZ_JANQBD010000013.1"/>
</dbReference>
<reference evidence="1 2" key="1">
    <citation type="submission" date="2022-08" db="EMBL/GenBank/DDBJ databases">
        <title>Paenibacillus endoradicis sp. nov., Paenibacillus radicibacter sp. nov and Paenibacillus pararadicis sp. nov., three cold-adapted plant growth-promoting bacteria isolated from root of Larix gmelinii in Great Khingan.</title>
        <authorList>
            <person name="Xue H."/>
        </authorList>
    </citation>
    <scope>NUCLEOTIDE SEQUENCE [LARGE SCALE GENOMIC DNA]</scope>
    <source>
        <strain evidence="1 2">N5-1-1-5</strain>
    </source>
</reference>
<dbReference type="InterPro" id="IPR001005">
    <property type="entry name" value="SANT/Myb"/>
</dbReference>
<dbReference type="EMBL" id="JANQBD010000013">
    <property type="protein sequence ID" value="MCR8633258.1"/>
    <property type="molecule type" value="Genomic_DNA"/>
</dbReference>
<keyword evidence="2" id="KW-1185">Reference proteome</keyword>
<comment type="caution">
    <text evidence="1">The sequence shown here is derived from an EMBL/GenBank/DDBJ whole genome shotgun (WGS) entry which is preliminary data.</text>
</comment>
<evidence type="ECO:0000313" key="1">
    <source>
        <dbReference type="EMBL" id="MCR8633258.1"/>
    </source>
</evidence>
<proteinExistence type="predicted"/>